<evidence type="ECO:0000313" key="2">
    <source>
        <dbReference type="Proteomes" id="UP000003460"/>
    </source>
</evidence>
<dbReference type="HOGENOM" id="CLU_3274768_0_0_10"/>
<comment type="caution">
    <text evidence="1">The sequence shown here is derived from an EMBL/GenBank/DDBJ whole genome shotgun (WGS) entry which is preliminary data.</text>
</comment>
<gene>
    <name evidence="1" type="ORF">GCWU000325_01394</name>
</gene>
<reference evidence="1" key="1">
    <citation type="submission" date="2009-09" db="EMBL/GenBank/DDBJ databases">
        <authorList>
            <person name="Weinstock G."/>
            <person name="Sodergren E."/>
            <person name="Clifton S."/>
            <person name="Fulton L."/>
            <person name="Fulton B."/>
            <person name="Courtney L."/>
            <person name="Fronick C."/>
            <person name="Harrison M."/>
            <person name="Strong C."/>
            <person name="Farmer C."/>
            <person name="Delahaunty K."/>
            <person name="Markovic C."/>
            <person name="Hall O."/>
            <person name="Minx P."/>
            <person name="Tomlinson C."/>
            <person name="Mitreva M."/>
            <person name="Nelson J."/>
            <person name="Hou S."/>
            <person name="Wollam A."/>
            <person name="Pepin K.H."/>
            <person name="Johnson M."/>
            <person name="Bhonagiri V."/>
            <person name="Nash W.E."/>
            <person name="Warren W."/>
            <person name="Chinwalla A."/>
            <person name="Mardis E.R."/>
            <person name="Wilson R.K."/>
        </authorList>
    </citation>
    <scope>NUCLEOTIDE SEQUENCE [LARGE SCALE GENOMIC DNA]</scope>
    <source>
        <strain evidence="1">ATCC 51259</strain>
    </source>
</reference>
<name>C9LGP8_9BACT</name>
<dbReference type="Proteomes" id="UP000003460">
    <property type="component" value="Unassembled WGS sequence"/>
</dbReference>
<sequence length="41" mass="4774">MCCVISFFYIKPQPTRTAFHDALVVLYLSSTSNHNLYEIIH</sequence>
<proteinExistence type="predicted"/>
<organism evidence="1 2">
    <name type="scientific">Alloprevotella tannerae ATCC 51259</name>
    <dbReference type="NCBI Taxonomy" id="626522"/>
    <lineage>
        <taxon>Bacteria</taxon>
        <taxon>Pseudomonadati</taxon>
        <taxon>Bacteroidota</taxon>
        <taxon>Bacteroidia</taxon>
        <taxon>Bacteroidales</taxon>
        <taxon>Prevotellaceae</taxon>
        <taxon>Alloprevotella</taxon>
    </lineage>
</organism>
<accession>C9LGP8</accession>
<keyword evidence="2" id="KW-1185">Reference proteome</keyword>
<protein>
    <submittedName>
        <fullName evidence="1">Uncharacterized protein</fullName>
    </submittedName>
</protein>
<dbReference type="AlphaFoldDB" id="C9LGP8"/>
<dbReference type="EMBL" id="ACIJ02000018">
    <property type="protein sequence ID" value="EEX71856.1"/>
    <property type="molecule type" value="Genomic_DNA"/>
</dbReference>
<evidence type="ECO:0000313" key="1">
    <source>
        <dbReference type="EMBL" id="EEX71856.1"/>
    </source>
</evidence>